<feature type="region of interest" description="Disordered" evidence="1">
    <location>
        <begin position="56"/>
        <end position="91"/>
    </location>
</feature>
<dbReference type="Proteomes" id="UP000807306">
    <property type="component" value="Unassembled WGS sequence"/>
</dbReference>
<feature type="compositionally biased region" description="Basic and acidic residues" evidence="1">
    <location>
        <begin position="940"/>
        <end position="957"/>
    </location>
</feature>
<evidence type="ECO:0000256" key="1">
    <source>
        <dbReference type="SAM" id="MobiDB-lite"/>
    </source>
</evidence>
<feature type="compositionally biased region" description="Basic and acidic residues" evidence="1">
    <location>
        <begin position="241"/>
        <end position="254"/>
    </location>
</feature>
<reference evidence="2" key="1">
    <citation type="submission" date="2020-11" db="EMBL/GenBank/DDBJ databases">
        <authorList>
            <consortium name="DOE Joint Genome Institute"/>
            <person name="Ahrendt S."/>
            <person name="Riley R."/>
            <person name="Andreopoulos W."/>
            <person name="Labutti K."/>
            <person name="Pangilinan J."/>
            <person name="Ruiz-Duenas F.J."/>
            <person name="Barrasa J.M."/>
            <person name="Sanchez-Garcia M."/>
            <person name="Camarero S."/>
            <person name="Miyauchi S."/>
            <person name="Serrano A."/>
            <person name="Linde D."/>
            <person name="Babiker R."/>
            <person name="Drula E."/>
            <person name="Ayuso-Fernandez I."/>
            <person name="Pacheco R."/>
            <person name="Padilla G."/>
            <person name="Ferreira P."/>
            <person name="Barriuso J."/>
            <person name="Kellner H."/>
            <person name="Castanera R."/>
            <person name="Alfaro M."/>
            <person name="Ramirez L."/>
            <person name="Pisabarro A.G."/>
            <person name="Kuo A."/>
            <person name="Tritt A."/>
            <person name="Lipzen A."/>
            <person name="He G."/>
            <person name="Yan M."/>
            <person name="Ng V."/>
            <person name="Cullen D."/>
            <person name="Martin F."/>
            <person name="Rosso M.-N."/>
            <person name="Henrissat B."/>
            <person name="Hibbett D."/>
            <person name="Martinez A.T."/>
            <person name="Grigoriev I.V."/>
        </authorList>
    </citation>
    <scope>NUCLEOTIDE SEQUENCE</scope>
    <source>
        <strain evidence="2">CBS 506.95</strain>
    </source>
</reference>
<accession>A0A9P6E6H5</accession>
<protein>
    <submittedName>
        <fullName evidence="2">Uncharacterized protein</fullName>
    </submittedName>
</protein>
<sequence length="988" mass="107443">MFLSKVLARIQQDPASRSAIRAILILFTKYSQSFSEISSAAADAVVDVANEVKEDISSATSDAKTNATSNAEAPKSPKPSKHVYPPTHPYVDPKPLVDITARDVLLDIKDVLERLGGRHSLDGLVESLAQLVRCVNEVPGVLVDEVEELVEEKVGGGEEGGGADEGEDEDVADTSAAPAKDIDIEKEIPVPKPGHPKSRKEKRKEKHQKASEGGGGSASGSGSGSGSERSKSEEYEQPQEVEGKHTENLSDHAHPQRRKNRKKEMNPIREYLIEIGEFFEQSLDENDPGWVLSDEGSEALDRIVADGIELFQVVGEAAIQVGENALSGDEVQNQRPPSREEEIKTRFRTSLHASLVSLDAYISALQHDRSTMRLVSSFSTLHSSFTSLFSVAASQTAQTAAQARNKTLAFGLQSYAIDWIAYMLPKILRMLPSNFIPLPSVEIKSGTLEAGLYGSFVQGLARRRDAEPLRTSLVPDEVVVRHWTEVRVRPNSVDERMKTMSRVSVHMDGVRAKLEDVGYFFKYVVGSGSVGSLVGYEDEGLVSVDFGLGGEGEGVHEGIGVDVELEMQTGGDEQEALMIPKVTVQDADSECGRSKRPITIALPAPTTPKVEDIPPLFRVISTTLHLRSLKFEINRSRHWVINKLVFQPLSGPLVSTLVEKALQEKVRSGLEALGRALGLLAREAEKKGVERHVETGRWQQQDTWTDTFGDWYKALVESGPKAFGYEAAVESADSEDGDADQTGEDEPQTTTTTGLHPTAKGVIWSSTTTVDPSAGDEAREQSHQNDEEGDTEDECPTPKASQPQGHPPMVYKKSTASMERVDMDAVKELEGVLNGNGHGSIDSKQHSNNNGAGPEDSADEHQDHNTEESEPEVVAETLVAIGAQPQLFPSKGGIDGYAGYSSTSTTERFDDEAAAERQALLDDVEQGIETAVHGVKKGKAKLDDAGNKVGEAGKKAQGAERRFEERVEVEERLKTRSGKGWRSDAFDF</sequence>
<keyword evidence="3" id="KW-1185">Reference proteome</keyword>
<name>A0A9P6E6H5_9AGAR</name>
<dbReference type="PANTHER" id="PTHR31138:SF1">
    <property type="entry name" value="PDZ DOMAIN-CONTAINING PROTEIN"/>
    <property type="match status" value="1"/>
</dbReference>
<dbReference type="PANTHER" id="PTHR31138">
    <property type="entry name" value="CHROMOSOME 19, WHOLE GENOME SHOTGUN SEQUENCE"/>
    <property type="match status" value="1"/>
</dbReference>
<feature type="region of interest" description="Disordered" evidence="1">
    <location>
        <begin position="936"/>
        <end position="957"/>
    </location>
</feature>
<feature type="compositionally biased region" description="Basic residues" evidence="1">
    <location>
        <begin position="194"/>
        <end position="207"/>
    </location>
</feature>
<feature type="compositionally biased region" description="Basic and acidic residues" evidence="1">
    <location>
        <begin position="819"/>
        <end position="830"/>
    </location>
</feature>
<organism evidence="2 3">
    <name type="scientific">Crepidotus variabilis</name>
    <dbReference type="NCBI Taxonomy" id="179855"/>
    <lineage>
        <taxon>Eukaryota</taxon>
        <taxon>Fungi</taxon>
        <taxon>Dikarya</taxon>
        <taxon>Basidiomycota</taxon>
        <taxon>Agaricomycotina</taxon>
        <taxon>Agaricomycetes</taxon>
        <taxon>Agaricomycetidae</taxon>
        <taxon>Agaricales</taxon>
        <taxon>Agaricineae</taxon>
        <taxon>Crepidotaceae</taxon>
        <taxon>Crepidotus</taxon>
    </lineage>
</organism>
<feature type="compositionally biased region" description="Acidic residues" evidence="1">
    <location>
        <begin position="732"/>
        <end position="747"/>
    </location>
</feature>
<feature type="compositionally biased region" description="Polar residues" evidence="1">
    <location>
        <begin position="57"/>
        <end position="71"/>
    </location>
</feature>
<comment type="caution">
    <text evidence="2">The sequence shown here is derived from an EMBL/GenBank/DDBJ whole genome shotgun (WGS) entry which is preliminary data.</text>
</comment>
<dbReference type="AlphaFoldDB" id="A0A9P6E6H5"/>
<dbReference type="OrthoDB" id="5407957at2759"/>
<feature type="compositionally biased region" description="Gly residues" evidence="1">
    <location>
        <begin position="212"/>
        <end position="225"/>
    </location>
</feature>
<feature type="compositionally biased region" description="Basic and acidic residues" evidence="1">
    <location>
        <begin position="776"/>
        <end position="786"/>
    </location>
</feature>
<feature type="region of interest" description="Disordered" evidence="1">
    <location>
        <begin position="728"/>
        <end position="874"/>
    </location>
</feature>
<proteinExistence type="predicted"/>
<feature type="compositionally biased region" description="Basic and acidic residues" evidence="1">
    <location>
        <begin position="180"/>
        <end position="189"/>
    </location>
</feature>
<feature type="region of interest" description="Disordered" evidence="1">
    <location>
        <begin position="153"/>
        <end position="265"/>
    </location>
</feature>
<evidence type="ECO:0000313" key="3">
    <source>
        <dbReference type="Proteomes" id="UP000807306"/>
    </source>
</evidence>
<gene>
    <name evidence="2" type="ORF">CPB83DRAFT_863172</name>
</gene>
<feature type="compositionally biased region" description="Acidic residues" evidence="1">
    <location>
        <begin position="161"/>
        <end position="172"/>
    </location>
</feature>
<evidence type="ECO:0000313" key="2">
    <source>
        <dbReference type="EMBL" id="KAF9523288.1"/>
    </source>
</evidence>
<dbReference type="EMBL" id="MU157921">
    <property type="protein sequence ID" value="KAF9523288.1"/>
    <property type="molecule type" value="Genomic_DNA"/>
</dbReference>